<evidence type="ECO:0000256" key="13">
    <source>
        <dbReference type="ARBA" id="ARBA00048390"/>
    </source>
</evidence>
<dbReference type="GO" id="GO:0070818">
    <property type="term" value="F:protoporphyrinogen oxidase activity"/>
    <property type="evidence" value="ECO:0007669"/>
    <property type="project" value="UniProtKB-UniRule"/>
</dbReference>
<keyword evidence="10" id="KW-0560">Oxidoreductase</keyword>
<name>A0A7V7FYR1_9GAMM</name>
<evidence type="ECO:0000256" key="11">
    <source>
        <dbReference type="ARBA" id="ARBA00023004"/>
    </source>
</evidence>
<evidence type="ECO:0000256" key="9">
    <source>
        <dbReference type="ARBA" id="ARBA00022989"/>
    </source>
</evidence>
<evidence type="ECO:0000313" key="17">
    <source>
        <dbReference type="Proteomes" id="UP000486760"/>
    </source>
</evidence>
<dbReference type="GO" id="GO:0005886">
    <property type="term" value="C:plasma membrane"/>
    <property type="evidence" value="ECO:0007669"/>
    <property type="project" value="UniProtKB-SubCell"/>
</dbReference>
<dbReference type="PANTHER" id="PTHR40255">
    <property type="entry name" value="UPF0093 MEMBRANE PROTEIN SLR1790"/>
    <property type="match status" value="1"/>
</dbReference>
<dbReference type="PIRSF" id="PIRSF004638">
    <property type="entry name" value="UCP004638"/>
    <property type="match status" value="1"/>
</dbReference>
<evidence type="ECO:0000256" key="2">
    <source>
        <dbReference type="ARBA" id="ARBA00005073"/>
    </source>
</evidence>
<comment type="cofactor">
    <cofactor evidence="14">
        <name>heme b</name>
        <dbReference type="ChEBI" id="CHEBI:60344"/>
    </cofactor>
    <text evidence="14">Binds 1 heme b (iron(II)-protoporphyrin IX) group per subunit.</text>
</comment>
<keyword evidence="7 15" id="KW-0812">Transmembrane</keyword>
<evidence type="ECO:0000256" key="12">
    <source>
        <dbReference type="ARBA" id="ARBA00023136"/>
    </source>
</evidence>
<keyword evidence="6 14" id="KW-0349">Heme</keyword>
<evidence type="ECO:0000256" key="1">
    <source>
        <dbReference type="ARBA" id="ARBA00004651"/>
    </source>
</evidence>
<evidence type="ECO:0000256" key="5">
    <source>
        <dbReference type="ARBA" id="ARBA00022475"/>
    </source>
</evidence>
<protein>
    <recommendedName>
        <fullName evidence="4 14">Protoporphyrinogen IX oxidase</fullName>
        <ecNumber evidence="14">1.3.99.-</ecNumber>
    </recommendedName>
</protein>
<dbReference type="EMBL" id="VTPY01000004">
    <property type="protein sequence ID" value="KAA0011750.1"/>
    <property type="molecule type" value="Genomic_DNA"/>
</dbReference>
<comment type="subcellular location">
    <subcellularLocation>
        <location evidence="1">Cell membrane</location>
        <topology evidence="1">Multi-pass membrane protein</topology>
    </subcellularLocation>
</comment>
<evidence type="ECO:0000256" key="10">
    <source>
        <dbReference type="ARBA" id="ARBA00023002"/>
    </source>
</evidence>
<comment type="pathway">
    <text evidence="2 14">Porphyrin-containing compound metabolism; protoporphyrin-IX biosynthesis; protoporphyrin-IX from protoporphyrinogen-IX: step 1/1.</text>
</comment>
<keyword evidence="11 14" id="KW-0408">Iron</keyword>
<evidence type="ECO:0000256" key="14">
    <source>
        <dbReference type="PIRNR" id="PIRNR004638"/>
    </source>
</evidence>
<comment type="function">
    <text evidence="14">Catalyzes the oxidation of protoporphyrinogen IX to protoporphyrin IX.</text>
</comment>
<dbReference type="GO" id="GO:0046872">
    <property type="term" value="F:metal ion binding"/>
    <property type="evidence" value="ECO:0007669"/>
    <property type="project" value="UniProtKB-UniRule"/>
</dbReference>
<dbReference type="RefSeq" id="WP_149328311.1">
    <property type="nucleotide sequence ID" value="NZ_VTPY01000004.1"/>
</dbReference>
<accession>A0A7V7FYR1</accession>
<keyword evidence="5 14" id="KW-1003">Cell membrane</keyword>
<comment type="similarity">
    <text evidence="3 14">Belongs to the HemJ family.</text>
</comment>
<evidence type="ECO:0000256" key="3">
    <source>
        <dbReference type="ARBA" id="ARBA00006501"/>
    </source>
</evidence>
<dbReference type="Pfam" id="PF03653">
    <property type="entry name" value="UPF0093"/>
    <property type="match status" value="1"/>
</dbReference>
<dbReference type="GO" id="GO:0006782">
    <property type="term" value="P:protoporphyrinogen IX biosynthetic process"/>
    <property type="evidence" value="ECO:0007669"/>
    <property type="project" value="UniProtKB-UniRule"/>
</dbReference>
<evidence type="ECO:0000256" key="4">
    <source>
        <dbReference type="ARBA" id="ARBA00017504"/>
    </source>
</evidence>
<dbReference type="EC" id="1.3.99.-" evidence="14"/>
<feature type="transmembrane region" description="Helical" evidence="15">
    <location>
        <begin position="113"/>
        <end position="134"/>
    </location>
</feature>
<feature type="transmembrane region" description="Helical" evidence="15">
    <location>
        <begin position="49"/>
        <end position="72"/>
    </location>
</feature>
<keyword evidence="8 14" id="KW-0479">Metal-binding</keyword>
<evidence type="ECO:0000256" key="15">
    <source>
        <dbReference type="SAM" id="Phobius"/>
    </source>
</evidence>
<sequence length="140" mass="14879">MTWIKFLHIATLVCWCGALLYLPALLLANARSRSASSFEVPATVILRFLFTHIATPFALLAIISGTLLFIVGQIAGGWLVLKLAAVSGMVLCHVLCGALIVRLEQKRLRGLAPASALIAIVSAALMLAVLVLVLSTPFEA</sequence>
<dbReference type="AlphaFoldDB" id="A0A7V7FYR1"/>
<gene>
    <name evidence="16" type="ORF">F0A17_10500</name>
</gene>
<evidence type="ECO:0000256" key="7">
    <source>
        <dbReference type="ARBA" id="ARBA00022692"/>
    </source>
</evidence>
<dbReference type="InterPro" id="IPR005265">
    <property type="entry name" value="HemJ-like"/>
</dbReference>
<feature type="transmembrane region" description="Helical" evidence="15">
    <location>
        <begin position="6"/>
        <end position="28"/>
    </location>
</feature>
<keyword evidence="12 14" id="KW-0472">Membrane</keyword>
<organism evidence="16 17">
    <name type="scientific">Billgrantia pellis</name>
    <dbReference type="NCBI Taxonomy" id="2606936"/>
    <lineage>
        <taxon>Bacteria</taxon>
        <taxon>Pseudomonadati</taxon>
        <taxon>Pseudomonadota</taxon>
        <taxon>Gammaproteobacteria</taxon>
        <taxon>Oceanospirillales</taxon>
        <taxon>Halomonadaceae</taxon>
        <taxon>Billgrantia</taxon>
    </lineage>
</organism>
<reference evidence="16 17" key="1">
    <citation type="submission" date="2019-08" db="EMBL/GenBank/DDBJ databases">
        <title>Bioinformatics analysis of the strain L3 and L5.</title>
        <authorList>
            <person name="Li X."/>
        </authorList>
    </citation>
    <scope>NUCLEOTIDE SEQUENCE [LARGE SCALE GENOMIC DNA]</scope>
    <source>
        <strain evidence="16 17">L5</strain>
    </source>
</reference>
<evidence type="ECO:0000256" key="6">
    <source>
        <dbReference type="ARBA" id="ARBA00022617"/>
    </source>
</evidence>
<evidence type="ECO:0000313" key="16">
    <source>
        <dbReference type="EMBL" id="KAA0011750.1"/>
    </source>
</evidence>
<keyword evidence="9 15" id="KW-1133">Transmembrane helix</keyword>
<comment type="catalytic activity">
    <reaction evidence="13 14">
        <text>protoporphyrinogen IX + 3 A = protoporphyrin IX + 3 AH2</text>
        <dbReference type="Rhea" id="RHEA:62000"/>
        <dbReference type="ChEBI" id="CHEBI:13193"/>
        <dbReference type="ChEBI" id="CHEBI:17499"/>
        <dbReference type="ChEBI" id="CHEBI:57306"/>
        <dbReference type="ChEBI" id="CHEBI:57307"/>
    </reaction>
</comment>
<comment type="caution">
    <text evidence="16">The sequence shown here is derived from an EMBL/GenBank/DDBJ whole genome shotgun (WGS) entry which is preliminary data.</text>
</comment>
<dbReference type="PANTHER" id="PTHR40255:SF1">
    <property type="entry name" value="PROTOPORPHYRINOGEN IX OXIDASE"/>
    <property type="match status" value="1"/>
</dbReference>
<keyword evidence="17" id="KW-1185">Reference proteome</keyword>
<dbReference type="UniPathway" id="UPA00251">
    <property type="reaction ID" value="UER00324"/>
</dbReference>
<feature type="transmembrane region" description="Helical" evidence="15">
    <location>
        <begin position="78"/>
        <end position="101"/>
    </location>
</feature>
<dbReference type="Proteomes" id="UP000486760">
    <property type="component" value="Unassembled WGS sequence"/>
</dbReference>
<evidence type="ECO:0000256" key="8">
    <source>
        <dbReference type="ARBA" id="ARBA00022723"/>
    </source>
</evidence>
<proteinExistence type="inferred from homology"/>